<accession>A0A1L7WN92</accession>
<organism evidence="4 5">
    <name type="scientific">Phialocephala subalpina</name>
    <dbReference type="NCBI Taxonomy" id="576137"/>
    <lineage>
        <taxon>Eukaryota</taxon>
        <taxon>Fungi</taxon>
        <taxon>Dikarya</taxon>
        <taxon>Ascomycota</taxon>
        <taxon>Pezizomycotina</taxon>
        <taxon>Leotiomycetes</taxon>
        <taxon>Helotiales</taxon>
        <taxon>Mollisiaceae</taxon>
        <taxon>Phialocephala</taxon>
        <taxon>Phialocephala fortinii species complex</taxon>
    </lineage>
</organism>
<dbReference type="InterPro" id="IPR013087">
    <property type="entry name" value="Znf_C2H2_type"/>
</dbReference>
<dbReference type="Proteomes" id="UP000184330">
    <property type="component" value="Unassembled WGS sequence"/>
</dbReference>
<feature type="region of interest" description="Disordered" evidence="2">
    <location>
        <begin position="414"/>
        <end position="436"/>
    </location>
</feature>
<reference evidence="4 5" key="1">
    <citation type="submission" date="2016-03" db="EMBL/GenBank/DDBJ databases">
        <authorList>
            <person name="Ploux O."/>
        </authorList>
    </citation>
    <scope>NUCLEOTIDE SEQUENCE [LARGE SCALE GENOMIC DNA]</scope>
    <source>
        <strain evidence="4 5">UAMH 11012</strain>
    </source>
</reference>
<keyword evidence="1" id="KW-0863">Zinc-finger</keyword>
<proteinExistence type="predicted"/>
<keyword evidence="1" id="KW-0479">Metal-binding</keyword>
<feature type="compositionally biased region" description="Polar residues" evidence="2">
    <location>
        <begin position="31"/>
        <end position="48"/>
    </location>
</feature>
<dbReference type="GO" id="GO:0008270">
    <property type="term" value="F:zinc ion binding"/>
    <property type="evidence" value="ECO:0007669"/>
    <property type="project" value="UniProtKB-KW"/>
</dbReference>
<dbReference type="PROSITE" id="PS00028">
    <property type="entry name" value="ZINC_FINGER_C2H2_1"/>
    <property type="match status" value="1"/>
</dbReference>
<evidence type="ECO:0000313" key="4">
    <source>
        <dbReference type="EMBL" id="CZR54218.1"/>
    </source>
</evidence>
<sequence length="471" mass="53048">MMRPYTPGLDNNSVLDPGLIDLNEFLQSGPDSGYNSLDSANMSTSGSHTDLGPGVGDQQHLGRQWRGGESDTTYLPDSQPQMPRRFLDNFESSDPSLLPSQLDGQFMYDSATMGDMRNFHTYHEEHAPQPDANHTIQTQNLIGDGLELRFSPKAVAFVKTWIEHSPGVPSPADIAWLAQGTGQQLQDIQQIFGHILRGNTFATAQPPKNSSIDSLANRAQRLQVRVNNNFSESEDIFKEAVEWVAQNPTSCRAQRDSRSSQDSTIARIYKCTVGCEQSFPRPDVWKEHEEKVHPPKAWLCNIGYTVSEGNIQKCGYCRLQDPDMNHWEALHSRQIPCSHKPFARGTTIFHPRKLFLSHLKNVHLGVTHSKYLSQNCFDVQPSFDKKCPKCYVHQFEDWNERSYHIRGHFEPSKVTTTPIQSKTTTRVSRTKGSADARPFGGEEMSAVALFPVLSISRRTVMIMNFMITAIP</sequence>
<name>A0A1L7WN92_9HELO</name>
<evidence type="ECO:0000256" key="1">
    <source>
        <dbReference type="PROSITE-ProRule" id="PRU00042"/>
    </source>
</evidence>
<feature type="compositionally biased region" description="Polar residues" evidence="2">
    <location>
        <begin position="414"/>
        <end position="431"/>
    </location>
</feature>
<protein>
    <recommendedName>
        <fullName evidence="3">C2H2-type domain-containing protein</fullName>
    </recommendedName>
</protein>
<dbReference type="AlphaFoldDB" id="A0A1L7WN92"/>
<dbReference type="EMBL" id="FJOG01000004">
    <property type="protein sequence ID" value="CZR54218.1"/>
    <property type="molecule type" value="Genomic_DNA"/>
</dbReference>
<dbReference type="PROSITE" id="PS50157">
    <property type="entry name" value="ZINC_FINGER_C2H2_2"/>
    <property type="match status" value="1"/>
</dbReference>
<feature type="domain" description="C2H2-type" evidence="3">
    <location>
        <begin position="269"/>
        <end position="293"/>
    </location>
</feature>
<evidence type="ECO:0000313" key="5">
    <source>
        <dbReference type="Proteomes" id="UP000184330"/>
    </source>
</evidence>
<dbReference type="SMART" id="SM00355">
    <property type="entry name" value="ZnF_C2H2"/>
    <property type="match status" value="2"/>
</dbReference>
<gene>
    <name evidence="4" type="ORF">PAC_04101</name>
</gene>
<evidence type="ECO:0000259" key="3">
    <source>
        <dbReference type="PROSITE" id="PS50157"/>
    </source>
</evidence>
<keyword evidence="5" id="KW-1185">Reference proteome</keyword>
<evidence type="ECO:0000256" key="2">
    <source>
        <dbReference type="SAM" id="MobiDB-lite"/>
    </source>
</evidence>
<keyword evidence="1" id="KW-0862">Zinc</keyword>
<feature type="compositionally biased region" description="Polar residues" evidence="2">
    <location>
        <begin position="70"/>
        <end position="81"/>
    </location>
</feature>
<feature type="region of interest" description="Disordered" evidence="2">
    <location>
        <begin position="31"/>
        <end position="83"/>
    </location>
</feature>